<sequence>MTIGSKGGDLFLSKAKGLPRLSIEAPSSKTRRGVVLVGFTRTFIFGRSSKHTPICMLPADSHPTPSSIQQHASTRKEEGSRPAWKHCTHMEGLPRGEWETVWGVHLARVQQAFNWKKLLVQHPALTEAFKPQPQPRRGGGFLYFGWRECRKGSCHVRAPSVTAWMKKSVGKHGYVFQTPHLLIFLWLGMFRF</sequence>
<gene>
    <name evidence="2" type="ORF">LR48_Vigan09g068700</name>
</gene>
<proteinExistence type="predicted"/>
<reference evidence="3" key="1">
    <citation type="journal article" date="2015" name="Proc. Natl. Acad. Sci. U.S.A.">
        <title>Genome sequencing of adzuki bean (Vigna angularis) provides insight into high starch and low fat accumulation and domestication.</title>
        <authorList>
            <person name="Yang K."/>
            <person name="Tian Z."/>
            <person name="Chen C."/>
            <person name="Luo L."/>
            <person name="Zhao B."/>
            <person name="Wang Z."/>
            <person name="Yu L."/>
            <person name="Li Y."/>
            <person name="Sun Y."/>
            <person name="Li W."/>
            <person name="Chen Y."/>
            <person name="Li Y."/>
            <person name="Zhang Y."/>
            <person name="Ai D."/>
            <person name="Zhao J."/>
            <person name="Shang C."/>
            <person name="Ma Y."/>
            <person name="Wu B."/>
            <person name="Wang M."/>
            <person name="Gao L."/>
            <person name="Sun D."/>
            <person name="Zhang P."/>
            <person name="Guo F."/>
            <person name="Wang W."/>
            <person name="Li Y."/>
            <person name="Wang J."/>
            <person name="Varshney R.K."/>
            <person name="Wang J."/>
            <person name="Ling H.Q."/>
            <person name="Wan P."/>
        </authorList>
    </citation>
    <scope>NUCLEOTIDE SEQUENCE</scope>
    <source>
        <strain evidence="3">cv. Jingnong 6</strain>
    </source>
</reference>
<dbReference type="Proteomes" id="UP000053144">
    <property type="component" value="Chromosome 9"/>
</dbReference>
<evidence type="ECO:0000313" key="3">
    <source>
        <dbReference type="Proteomes" id="UP000053144"/>
    </source>
</evidence>
<dbReference type="EMBL" id="CM003379">
    <property type="protein sequence ID" value="KOM52028.1"/>
    <property type="molecule type" value="Genomic_DNA"/>
</dbReference>
<organism evidence="2 3">
    <name type="scientific">Phaseolus angularis</name>
    <name type="common">Azuki bean</name>
    <name type="synonym">Vigna angularis</name>
    <dbReference type="NCBI Taxonomy" id="3914"/>
    <lineage>
        <taxon>Eukaryota</taxon>
        <taxon>Viridiplantae</taxon>
        <taxon>Streptophyta</taxon>
        <taxon>Embryophyta</taxon>
        <taxon>Tracheophyta</taxon>
        <taxon>Spermatophyta</taxon>
        <taxon>Magnoliopsida</taxon>
        <taxon>eudicotyledons</taxon>
        <taxon>Gunneridae</taxon>
        <taxon>Pentapetalae</taxon>
        <taxon>rosids</taxon>
        <taxon>fabids</taxon>
        <taxon>Fabales</taxon>
        <taxon>Fabaceae</taxon>
        <taxon>Papilionoideae</taxon>
        <taxon>50 kb inversion clade</taxon>
        <taxon>NPAAA clade</taxon>
        <taxon>indigoferoid/millettioid clade</taxon>
        <taxon>Phaseoleae</taxon>
        <taxon>Vigna</taxon>
    </lineage>
</organism>
<accession>A0A0L9VAK2</accession>
<feature type="region of interest" description="Disordered" evidence="1">
    <location>
        <begin position="60"/>
        <end position="82"/>
    </location>
</feature>
<evidence type="ECO:0000256" key="1">
    <source>
        <dbReference type="SAM" id="MobiDB-lite"/>
    </source>
</evidence>
<dbReference type="Gramene" id="KOM52028">
    <property type="protein sequence ID" value="KOM52028"/>
    <property type="gene ID" value="LR48_Vigan09g068700"/>
</dbReference>
<dbReference type="AlphaFoldDB" id="A0A0L9VAK2"/>
<protein>
    <submittedName>
        <fullName evidence="2">Uncharacterized protein</fullName>
    </submittedName>
</protein>
<evidence type="ECO:0000313" key="2">
    <source>
        <dbReference type="EMBL" id="KOM52028.1"/>
    </source>
</evidence>
<feature type="compositionally biased region" description="Polar residues" evidence="1">
    <location>
        <begin position="63"/>
        <end position="72"/>
    </location>
</feature>
<name>A0A0L9VAK2_PHAAN</name>